<reference evidence="9 10" key="1">
    <citation type="submission" date="2020-01" db="EMBL/GenBank/DDBJ databases">
        <title>Genome sequence of Arachis hypogaea, cultivar Shitouqi.</title>
        <authorList>
            <person name="Zhuang W."/>
            <person name="Chen H."/>
            <person name="Varshney R."/>
            <person name="Wang D."/>
            <person name="Ming R."/>
        </authorList>
    </citation>
    <scope>NUCLEOTIDE SEQUENCE [LARGE SCALE GENOMIC DNA]</scope>
    <source>
        <tissue evidence="9">Young leaf</tissue>
    </source>
</reference>
<gene>
    <name evidence="9" type="ORF">DS421_19g666460</name>
</gene>
<feature type="compositionally biased region" description="Basic residues" evidence="7">
    <location>
        <begin position="175"/>
        <end position="186"/>
    </location>
</feature>
<proteinExistence type="inferred from homology"/>
<comment type="subcellular location">
    <subcellularLocation>
        <location evidence="1">Nucleus</location>
    </subcellularLocation>
</comment>
<evidence type="ECO:0000256" key="2">
    <source>
        <dbReference type="ARBA" id="ARBA00008542"/>
    </source>
</evidence>
<feature type="compositionally biased region" description="Basic and acidic residues" evidence="7">
    <location>
        <begin position="155"/>
        <end position="168"/>
    </location>
</feature>
<evidence type="ECO:0000256" key="4">
    <source>
        <dbReference type="ARBA" id="ARBA00023125"/>
    </source>
</evidence>
<dbReference type="GO" id="GO:0003677">
    <property type="term" value="F:DNA binding"/>
    <property type="evidence" value="ECO:0007669"/>
    <property type="project" value="UniProtKB-KW"/>
</dbReference>
<dbReference type="SUPFAM" id="SSF52317">
    <property type="entry name" value="Class I glutamine amidotransferase-like"/>
    <property type="match status" value="1"/>
</dbReference>
<dbReference type="AlphaFoldDB" id="A0A6B9VBS2"/>
<dbReference type="InterPro" id="IPR029062">
    <property type="entry name" value="Class_I_gatase-like"/>
</dbReference>
<dbReference type="SMART" id="SM00380">
    <property type="entry name" value="AP2"/>
    <property type="match status" value="1"/>
</dbReference>
<dbReference type="EMBL" id="CP031001">
    <property type="protein sequence ID" value="QHN79020.1"/>
    <property type="molecule type" value="Genomic_DNA"/>
</dbReference>
<dbReference type="Gene3D" id="3.40.50.880">
    <property type="match status" value="1"/>
</dbReference>
<evidence type="ECO:0000256" key="3">
    <source>
        <dbReference type="ARBA" id="ARBA00023015"/>
    </source>
</evidence>
<dbReference type="Pfam" id="PF01965">
    <property type="entry name" value="DJ-1_PfpI"/>
    <property type="match status" value="1"/>
</dbReference>
<comment type="similarity">
    <text evidence="2">Belongs to the peptidase C56 family.</text>
</comment>
<evidence type="ECO:0000256" key="5">
    <source>
        <dbReference type="ARBA" id="ARBA00023163"/>
    </source>
</evidence>
<dbReference type="InterPro" id="IPR016177">
    <property type="entry name" value="DNA-bd_dom_sf"/>
</dbReference>
<dbReference type="InterPro" id="IPR002818">
    <property type="entry name" value="DJ-1/PfpI"/>
</dbReference>
<feature type="region of interest" description="Disordered" evidence="7">
    <location>
        <begin position="152"/>
        <end position="191"/>
    </location>
</feature>
<keyword evidence="4" id="KW-0238">DNA-binding</keyword>
<dbReference type="SUPFAM" id="SSF54171">
    <property type="entry name" value="DNA-binding domain"/>
    <property type="match status" value="1"/>
</dbReference>
<evidence type="ECO:0000313" key="10">
    <source>
        <dbReference type="Proteomes" id="UP000464620"/>
    </source>
</evidence>
<feature type="domain" description="AP2/ERF" evidence="8">
    <location>
        <begin position="311"/>
        <end position="367"/>
    </location>
</feature>
<keyword evidence="5" id="KW-0804">Transcription</keyword>
<dbReference type="Proteomes" id="UP000464620">
    <property type="component" value="Chromosome B09"/>
</dbReference>
<dbReference type="InterPro" id="IPR001471">
    <property type="entry name" value="AP2/ERF_dom"/>
</dbReference>
<protein>
    <submittedName>
        <fullName evidence="9">Floral homeotic protein APETALA</fullName>
    </submittedName>
</protein>
<dbReference type="Gene3D" id="3.30.730.10">
    <property type="entry name" value="AP2/ERF domain"/>
    <property type="match status" value="1"/>
</dbReference>
<name>A0A6B9VBS2_ARAHY</name>
<dbReference type="PANTHER" id="PTHR42733">
    <property type="entry name" value="DJ-1 PROTEIN"/>
    <property type="match status" value="1"/>
</dbReference>
<evidence type="ECO:0000256" key="7">
    <source>
        <dbReference type="SAM" id="MobiDB-lite"/>
    </source>
</evidence>
<accession>A0A6B9VBS2</accession>
<dbReference type="InterPro" id="IPR006286">
    <property type="entry name" value="C56_PfpI-like"/>
</dbReference>
<dbReference type="PANTHER" id="PTHR42733:SF2">
    <property type="entry name" value="DJ-1_THIJ_PFPI FAMILY PROTEIN"/>
    <property type="match status" value="1"/>
</dbReference>
<evidence type="ECO:0000313" key="9">
    <source>
        <dbReference type="EMBL" id="QHN79020.1"/>
    </source>
</evidence>
<dbReference type="InterPro" id="IPR036955">
    <property type="entry name" value="AP2/ERF_dom_sf"/>
</dbReference>
<sequence>MSSHHRRSPALYLRHSFFPTRAPNNKTLAASSISPSLCPPSSCATVTVVKTLASIAPPSISPSPLVALKIATRFVVLKVPRSVVRQCLLSSPVSQFFAVVLRRVCRQLAVFEGPCSVPKGSDIYQETLAKALAKHFGARLLIVDSLSLPGGTPSKEVDSTKESSKPERPSVLAKRSTHAASLKHSKPASSVDAEIVGGSTISSQAMLKQEVSTASSKGTTIKTGDRVKFVGNFPSAVSSIQNYPSRVMLLGGRAPEYLAHDPLVALVIKLFSSGKALASICLGQLILAAAGVAKDHKFTVFPPVKPAPVASGAHWVEPDTSNSGGWYIYLGLFDSEVEAARAYDKAAAIKCNGREVVTNFEASTYEGEMKSPAINEGGIPNLELNLGIATPGHGLKENRGQLQFSWVPYSMHAGRTMVKTNVKKQ</sequence>
<evidence type="ECO:0000256" key="6">
    <source>
        <dbReference type="ARBA" id="ARBA00023242"/>
    </source>
</evidence>
<dbReference type="GO" id="GO:0005634">
    <property type="term" value="C:nucleus"/>
    <property type="evidence" value="ECO:0007669"/>
    <property type="project" value="UniProtKB-SubCell"/>
</dbReference>
<keyword evidence="6" id="KW-0539">Nucleus</keyword>
<dbReference type="GO" id="GO:0003700">
    <property type="term" value="F:DNA-binding transcription factor activity"/>
    <property type="evidence" value="ECO:0007669"/>
    <property type="project" value="InterPro"/>
</dbReference>
<evidence type="ECO:0000256" key="1">
    <source>
        <dbReference type="ARBA" id="ARBA00004123"/>
    </source>
</evidence>
<organism evidence="9 10">
    <name type="scientific">Arachis hypogaea</name>
    <name type="common">Peanut</name>
    <dbReference type="NCBI Taxonomy" id="3818"/>
    <lineage>
        <taxon>Eukaryota</taxon>
        <taxon>Viridiplantae</taxon>
        <taxon>Streptophyta</taxon>
        <taxon>Embryophyta</taxon>
        <taxon>Tracheophyta</taxon>
        <taxon>Spermatophyta</taxon>
        <taxon>Magnoliopsida</taxon>
        <taxon>eudicotyledons</taxon>
        <taxon>Gunneridae</taxon>
        <taxon>Pentapetalae</taxon>
        <taxon>rosids</taxon>
        <taxon>fabids</taxon>
        <taxon>Fabales</taxon>
        <taxon>Fabaceae</taxon>
        <taxon>Papilionoideae</taxon>
        <taxon>50 kb inversion clade</taxon>
        <taxon>dalbergioids sensu lato</taxon>
        <taxon>Dalbergieae</taxon>
        <taxon>Pterocarpus clade</taxon>
        <taxon>Arachis</taxon>
    </lineage>
</organism>
<keyword evidence="3" id="KW-0805">Transcription regulation</keyword>
<evidence type="ECO:0000259" key="8">
    <source>
        <dbReference type="SMART" id="SM00380"/>
    </source>
</evidence>